<dbReference type="Proteomes" id="UP001279734">
    <property type="component" value="Unassembled WGS sequence"/>
</dbReference>
<reference evidence="1" key="1">
    <citation type="submission" date="2023-05" db="EMBL/GenBank/DDBJ databases">
        <title>Nepenthes gracilis genome sequencing.</title>
        <authorList>
            <person name="Fukushima K."/>
        </authorList>
    </citation>
    <scope>NUCLEOTIDE SEQUENCE</scope>
    <source>
        <strain evidence="1">SING2019-196</strain>
    </source>
</reference>
<accession>A0AAD3TA78</accession>
<organism evidence="1 2">
    <name type="scientific">Nepenthes gracilis</name>
    <name type="common">Slender pitcher plant</name>
    <dbReference type="NCBI Taxonomy" id="150966"/>
    <lineage>
        <taxon>Eukaryota</taxon>
        <taxon>Viridiplantae</taxon>
        <taxon>Streptophyta</taxon>
        <taxon>Embryophyta</taxon>
        <taxon>Tracheophyta</taxon>
        <taxon>Spermatophyta</taxon>
        <taxon>Magnoliopsida</taxon>
        <taxon>eudicotyledons</taxon>
        <taxon>Gunneridae</taxon>
        <taxon>Pentapetalae</taxon>
        <taxon>Caryophyllales</taxon>
        <taxon>Nepenthaceae</taxon>
        <taxon>Nepenthes</taxon>
    </lineage>
</organism>
<dbReference type="EMBL" id="BSYO01000028">
    <property type="protein sequence ID" value="GMH24842.1"/>
    <property type="molecule type" value="Genomic_DNA"/>
</dbReference>
<keyword evidence="2" id="KW-1185">Reference proteome</keyword>
<protein>
    <submittedName>
        <fullName evidence="1">Uncharacterized protein</fullName>
    </submittedName>
</protein>
<comment type="caution">
    <text evidence="1">The sequence shown here is derived from an EMBL/GenBank/DDBJ whole genome shotgun (WGS) entry which is preliminary data.</text>
</comment>
<sequence length="217" mass="25201">MKHKATDLTPTTYTSINFSPAIEHLNAAAPNLPKKVAIFQNQNTFQTSIYKCTFRMLQPSRWRPQSRRSDHLRGHLINHNNEVEIAKDLAIRRPHGQRYPPTSGVVTFKHRQEPMRHHVPPERTPRIGEYKAKTYIPMNLQPQGVASRQSDTRHQTTHNKFPFQTREMAETVVLHLQQEQANQIAYLAVEQPKSNNILYQNLPCRTGKRRTTHSICQ</sequence>
<evidence type="ECO:0000313" key="2">
    <source>
        <dbReference type="Proteomes" id="UP001279734"/>
    </source>
</evidence>
<proteinExistence type="predicted"/>
<name>A0AAD3TA78_NEPGR</name>
<dbReference type="AlphaFoldDB" id="A0AAD3TA78"/>
<gene>
    <name evidence="1" type="ORF">Nepgr_026685</name>
</gene>
<evidence type="ECO:0000313" key="1">
    <source>
        <dbReference type="EMBL" id="GMH24842.1"/>
    </source>
</evidence>